<dbReference type="VEuPathDB" id="FungiDB:PC110_g2220"/>
<proteinExistence type="predicted"/>
<evidence type="ECO:0000313" key="2">
    <source>
        <dbReference type="EMBL" id="KAG6970521.1"/>
    </source>
</evidence>
<evidence type="ECO:0000313" key="3">
    <source>
        <dbReference type="EMBL" id="RAW41560.1"/>
    </source>
</evidence>
<dbReference type="STRING" id="29920.A0A329SY39"/>
<dbReference type="EMBL" id="MJFZ01000028">
    <property type="protein sequence ID" value="RAW41560.1"/>
    <property type="molecule type" value="Genomic_DNA"/>
</dbReference>
<evidence type="ECO:0000259" key="1">
    <source>
        <dbReference type="Pfam" id="PF01590"/>
    </source>
</evidence>
<dbReference type="PANTHER" id="PTHR43102:SF2">
    <property type="entry name" value="GAF DOMAIN-CONTAINING PROTEIN"/>
    <property type="match status" value="1"/>
</dbReference>
<gene>
    <name evidence="2" type="ORF">JG687_00002577</name>
    <name evidence="3" type="ORF">PC110_g2220</name>
</gene>
<accession>A0A329SY39</accession>
<dbReference type="OrthoDB" id="21225at2759"/>
<dbReference type="Proteomes" id="UP000251314">
    <property type="component" value="Unassembled WGS sequence"/>
</dbReference>
<reference evidence="2" key="2">
    <citation type="submission" date="2021-01" db="EMBL/GenBank/DDBJ databases">
        <title>Phytophthora aleatoria, a newly-described species from Pinus radiata is distinct from Phytophthora cactorum isolates based on comparative genomics.</title>
        <authorList>
            <person name="Mcdougal R."/>
            <person name="Panda P."/>
            <person name="Williams N."/>
            <person name="Studholme D.J."/>
        </authorList>
    </citation>
    <scope>NUCLEOTIDE SEQUENCE</scope>
    <source>
        <strain evidence="2">NZFS 3830</strain>
    </source>
</reference>
<dbReference type="EMBL" id="JAENGZ010000071">
    <property type="protein sequence ID" value="KAG6970521.1"/>
    <property type="molecule type" value="Genomic_DNA"/>
</dbReference>
<organism evidence="3 4">
    <name type="scientific">Phytophthora cactorum</name>
    <dbReference type="NCBI Taxonomy" id="29920"/>
    <lineage>
        <taxon>Eukaryota</taxon>
        <taxon>Sar</taxon>
        <taxon>Stramenopiles</taxon>
        <taxon>Oomycota</taxon>
        <taxon>Peronosporomycetes</taxon>
        <taxon>Peronosporales</taxon>
        <taxon>Peronosporaceae</taxon>
        <taxon>Phytophthora</taxon>
    </lineage>
</organism>
<dbReference type="AlphaFoldDB" id="A0A329SY39"/>
<evidence type="ECO:0000313" key="4">
    <source>
        <dbReference type="Proteomes" id="UP000251314"/>
    </source>
</evidence>
<keyword evidence="4" id="KW-1185">Reference proteome</keyword>
<dbReference type="InterPro" id="IPR029016">
    <property type="entry name" value="GAF-like_dom_sf"/>
</dbReference>
<sequence>MNLGMVRSVLGRRRGSMGSSEVSQSDSMATQLSGASYASRHSSDTEILNRARDVHAHIDFAQLAAGPNARGLWKRVEAAERFVIFRQDCLPVAEVLCAGRLNASIEEVAAILCPLSEAEHNAVMKALYAKRFLCGSVERNIPLGEDTAPGDNVNGQKLAVKTSSFARSSVFGSNEQWCYTDLFQRKIERDGFVISQQSLPHFEFTPGRMIGAQDRVDQLHDLATSYLVDLDPGNKGLRVVFNAKFRARDSDESCCSSPTQTRRLLTLARGVTKIPELVRCRRFGFQVPANIEIIEVSNPRCPCCTRSLSPAKLTLSAAASAISRRSLTPLKTDTRRCYLCGYLVCVDCWSSEKMESMSGRVASIVVCRRCQGCVDACNYADISTDRKHGPARVVDDPSESTTASLLVDFLADSLEHSTVGSSERSNVFAVVRALLQNDQESETEDCSQEERHASEALTRVDRFLREKDNYPLLEDCTLANADKRDYVLDLPDNPVTSVPRGPIPSNESRRLSAATDAGLLLLADQLAPAVTSQKEHRLIDVRDLELICQLATRTLGCSNAMISVMGASHEHILASTDPNFAGAAVPRDGTMCQHQLMSQDPLVLIHPEADVRLQAIDTIKLLSLRSYVGFPVTAPIEHGLDQVAVGTLCCIDSKPHPELTRSQYATMQNLARTASCLIQQKGLQLQQHPAPAS</sequence>
<protein>
    <recommendedName>
        <fullName evidence="1">GAF domain-containing protein</fullName>
    </recommendedName>
</protein>
<dbReference type="Gene3D" id="3.30.450.40">
    <property type="match status" value="1"/>
</dbReference>
<feature type="domain" description="GAF" evidence="1">
    <location>
        <begin position="544"/>
        <end position="675"/>
    </location>
</feature>
<dbReference type="InterPro" id="IPR003018">
    <property type="entry name" value="GAF"/>
</dbReference>
<dbReference type="SUPFAM" id="SSF55781">
    <property type="entry name" value="GAF domain-like"/>
    <property type="match status" value="1"/>
</dbReference>
<dbReference type="PANTHER" id="PTHR43102">
    <property type="entry name" value="SLR1143 PROTEIN"/>
    <property type="match status" value="1"/>
</dbReference>
<name>A0A329SY39_9STRA</name>
<comment type="caution">
    <text evidence="3">The sequence shown here is derived from an EMBL/GenBank/DDBJ whole genome shotgun (WGS) entry which is preliminary data.</text>
</comment>
<reference evidence="3 4" key="1">
    <citation type="submission" date="2018-01" db="EMBL/GenBank/DDBJ databases">
        <title>Draft genome of the strawberry crown rot pathogen Phytophthora cactorum.</title>
        <authorList>
            <person name="Armitage A.D."/>
            <person name="Lysoe E."/>
            <person name="Nellist C.F."/>
            <person name="Harrison R.J."/>
            <person name="Brurberg M.B."/>
        </authorList>
    </citation>
    <scope>NUCLEOTIDE SEQUENCE [LARGE SCALE GENOMIC DNA]</scope>
    <source>
        <strain evidence="3 4">10300</strain>
    </source>
</reference>
<dbReference type="Proteomes" id="UP000688947">
    <property type="component" value="Unassembled WGS sequence"/>
</dbReference>
<dbReference type="Pfam" id="PF01590">
    <property type="entry name" value="GAF"/>
    <property type="match status" value="1"/>
</dbReference>